<dbReference type="Proteomes" id="UP000001479">
    <property type="component" value="Chromosome"/>
</dbReference>
<protein>
    <submittedName>
        <fullName evidence="1">Uncharacterized protein</fullName>
    </submittedName>
</protein>
<evidence type="ECO:0000313" key="1">
    <source>
        <dbReference type="EMBL" id="ACR41034.1"/>
    </source>
</evidence>
<sequence length="46" mass="4991">MPTLFGALNIDVKGSDFTAKIPLSTLFRKATVIIYGKVFTSLNSIT</sequence>
<name>C4KDR1_SACI6</name>
<dbReference type="HOGENOM" id="CLU_3178754_0_0_2"/>
<dbReference type="EMBL" id="CP001402">
    <property type="protein sequence ID" value="ACR41034.1"/>
    <property type="molecule type" value="Genomic_DNA"/>
</dbReference>
<organism evidence="1 2">
    <name type="scientific">Saccharolobus islandicus (strain M.16.4 / Kamchatka #3)</name>
    <name type="common">Sulfolobus islandicus</name>
    <dbReference type="NCBI Taxonomy" id="426118"/>
    <lineage>
        <taxon>Archaea</taxon>
        <taxon>Thermoproteota</taxon>
        <taxon>Thermoprotei</taxon>
        <taxon>Sulfolobales</taxon>
        <taxon>Sulfolobaceae</taxon>
        <taxon>Saccharolobus</taxon>
    </lineage>
</organism>
<dbReference type="GeneID" id="84060418"/>
<evidence type="ECO:0000313" key="2">
    <source>
        <dbReference type="Proteomes" id="UP000001479"/>
    </source>
</evidence>
<gene>
    <name evidence="1" type="ordered locus">M164_0404</name>
</gene>
<reference evidence="1 2" key="1">
    <citation type="journal article" date="2009" name="Proc. Natl. Acad. Sci. U.S.A.">
        <title>Biogeography of the Sulfolobus islandicus pan-genome.</title>
        <authorList>
            <person name="Reno M.L."/>
            <person name="Held N.L."/>
            <person name="Fields C.J."/>
            <person name="Burke P.V."/>
            <person name="Whitaker R.J."/>
        </authorList>
    </citation>
    <scope>NUCLEOTIDE SEQUENCE [LARGE SCALE GENOMIC DNA]</scope>
    <source>
        <strain evidence="2">M.16.4 / Kamchatka #3</strain>
    </source>
</reference>
<dbReference type="KEGG" id="sid:M164_0404"/>
<dbReference type="AlphaFoldDB" id="C4KDR1"/>
<dbReference type="RefSeq" id="WP_012735497.1">
    <property type="nucleotide sequence ID" value="NC_012726.1"/>
</dbReference>
<accession>C4KDR1</accession>
<proteinExistence type="predicted"/>